<dbReference type="InterPro" id="IPR028098">
    <property type="entry name" value="Glyco_trans_4-like_N"/>
</dbReference>
<dbReference type="RefSeq" id="WP_189619969.1">
    <property type="nucleotide sequence ID" value="NZ_BMZA01000002.1"/>
</dbReference>
<proteinExistence type="predicted"/>
<sequence length="389" mass="42444">MKILHVAQKLPGGPASYLGEILPYQQALFGAGNVLVSGCEAELNHVADFPGSDFRPFRSSSRSPRHLLDFMTETMAVIRRDRPDLVHLHSSFSGLLRYPISRLPDNVRPAVVYCPHGWAFNIATNGLRRRLYALVERTLAGKSDATIVISRFEHATAIAKRLPAGNMHVVRNGIAETPPSIVPPPVPFDPAKINLLFIGRLDRQKGFDVLREAMMRIADAPVHLHMLGANVVDGDGAGVGDMDNLTMHGWIPRREVFGFINAADAVVMPSRWEGFGLAAIEAMRQGKPVIASQVDALPEVIGDAGFFVPPADPVMLAQTLAALDRPMLARLGEKARGRFVANFTAERLNRELFEVYRAALAARYGPGLGPVPPLVPADRQPMAEARKIA</sequence>
<name>A0A918PCJ4_9SPHN</name>
<dbReference type="Proteomes" id="UP000648075">
    <property type="component" value="Unassembled WGS sequence"/>
</dbReference>
<dbReference type="GO" id="GO:0016757">
    <property type="term" value="F:glycosyltransferase activity"/>
    <property type="evidence" value="ECO:0007669"/>
    <property type="project" value="UniProtKB-ARBA"/>
</dbReference>
<keyword evidence="2" id="KW-0808">Transferase</keyword>
<evidence type="ECO:0000313" key="2">
    <source>
        <dbReference type="EMBL" id="GGY96663.1"/>
    </source>
</evidence>
<organism evidence="2 3">
    <name type="scientific">Novosphingobium colocasiae</name>
    <dbReference type="NCBI Taxonomy" id="1256513"/>
    <lineage>
        <taxon>Bacteria</taxon>
        <taxon>Pseudomonadati</taxon>
        <taxon>Pseudomonadota</taxon>
        <taxon>Alphaproteobacteria</taxon>
        <taxon>Sphingomonadales</taxon>
        <taxon>Sphingomonadaceae</taxon>
        <taxon>Novosphingobium</taxon>
    </lineage>
</organism>
<dbReference type="PANTHER" id="PTHR12526:SF630">
    <property type="entry name" value="GLYCOSYLTRANSFERASE"/>
    <property type="match status" value="1"/>
</dbReference>
<accession>A0A918PCJ4</accession>
<dbReference type="Pfam" id="PF13692">
    <property type="entry name" value="Glyco_trans_1_4"/>
    <property type="match status" value="1"/>
</dbReference>
<evidence type="ECO:0000259" key="1">
    <source>
        <dbReference type="Pfam" id="PF13579"/>
    </source>
</evidence>
<dbReference type="AlphaFoldDB" id="A0A918PCJ4"/>
<dbReference type="EMBL" id="BMZA01000002">
    <property type="protein sequence ID" value="GGY96663.1"/>
    <property type="molecule type" value="Genomic_DNA"/>
</dbReference>
<evidence type="ECO:0000313" key="3">
    <source>
        <dbReference type="Proteomes" id="UP000648075"/>
    </source>
</evidence>
<gene>
    <name evidence="2" type="ORF">GCM10011614_09420</name>
</gene>
<keyword evidence="3" id="KW-1185">Reference proteome</keyword>
<protein>
    <submittedName>
        <fullName evidence="2">Glycosyl transferase</fullName>
    </submittedName>
</protein>
<comment type="caution">
    <text evidence="2">The sequence shown here is derived from an EMBL/GenBank/DDBJ whole genome shotgun (WGS) entry which is preliminary data.</text>
</comment>
<feature type="domain" description="Glycosyltransferase subfamily 4-like N-terminal" evidence="1">
    <location>
        <begin position="13"/>
        <end position="173"/>
    </location>
</feature>
<dbReference type="PANTHER" id="PTHR12526">
    <property type="entry name" value="GLYCOSYLTRANSFERASE"/>
    <property type="match status" value="1"/>
</dbReference>
<dbReference type="Pfam" id="PF13579">
    <property type="entry name" value="Glyco_trans_4_4"/>
    <property type="match status" value="1"/>
</dbReference>
<dbReference type="SUPFAM" id="SSF53756">
    <property type="entry name" value="UDP-Glycosyltransferase/glycogen phosphorylase"/>
    <property type="match status" value="1"/>
</dbReference>
<dbReference type="Gene3D" id="3.40.50.2000">
    <property type="entry name" value="Glycogen Phosphorylase B"/>
    <property type="match status" value="2"/>
</dbReference>
<reference evidence="2" key="2">
    <citation type="submission" date="2020-09" db="EMBL/GenBank/DDBJ databases">
        <authorList>
            <person name="Sun Q."/>
            <person name="Kim S."/>
        </authorList>
    </citation>
    <scope>NUCLEOTIDE SEQUENCE</scope>
    <source>
        <strain evidence="2">KCTC 32255</strain>
    </source>
</reference>
<reference evidence="2" key="1">
    <citation type="journal article" date="2014" name="Int. J. Syst. Evol. Microbiol.">
        <title>Complete genome sequence of Corynebacterium casei LMG S-19264T (=DSM 44701T), isolated from a smear-ripened cheese.</title>
        <authorList>
            <consortium name="US DOE Joint Genome Institute (JGI-PGF)"/>
            <person name="Walter F."/>
            <person name="Albersmeier A."/>
            <person name="Kalinowski J."/>
            <person name="Ruckert C."/>
        </authorList>
    </citation>
    <scope>NUCLEOTIDE SEQUENCE</scope>
    <source>
        <strain evidence="2">KCTC 32255</strain>
    </source>
</reference>